<organism evidence="2 3">
    <name type="scientific">Pestalotiopsis fici (strain W106-1 / CGMCC3.15140)</name>
    <dbReference type="NCBI Taxonomy" id="1229662"/>
    <lineage>
        <taxon>Eukaryota</taxon>
        <taxon>Fungi</taxon>
        <taxon>Dikarya</taxon>
        <taxon>Ascomycota</taxon>
        <taxon>Pezizomycotina</taxon>
        <taxon>Sordariomycetes</taxon>
        <taxon>Xylariomycetidae</taxon>
        <taxon>Amphisphaeriales</taxon>
        <taxon>Sporocadaceae</taxon>
        <taxon>Pestalotiopsis</taxon>
    </lineage>
</organism>
<proteinExistence type="predicted"/>
<dbReference type="SUPFAM" id="SSF51735">
    <property type="entry name" value="NAD(P)-binding Rossmann-fold domains"/>
    <property type="match status" value="1"/>
</dbReference>
<dbReference type="AlphaFoldDB" id="W3XNE5"/>
<dbReference type="Proteomes" id="UP000030651">
    <property type="component" value="Unassembled WGS sequence"/>
</dbReference>
<dbReference type="RefSeq" id="XP_007828070.1">
    <property type="nucleotide sequence ID" value="XM_007829879.1"/>
</dbReference>
<dbReference type="HOGENOM" id="CLU_1321295_0_0_1"/>
<sequence length="208" mass="23868">MGDLRRVQIVGDGNVRIALLSIKDLGAYTAELLGQPRTLNRQVYIYTEVLTMTEIWNTMAVVSKERPITEYLSIQQLRLITESYYQRAFGTGQADRTTDERKFLTARAIHMWCVEGFNSPEAADFLGVLDFWDLFPDYRKPNYDVWKPMSLKRYFEEIIDPSFIRSLLSGPGPGDDNSPPRDRQREGQSFTISSVRTIASTEDIIVLD</sequence>
<dbReference type="GeneID" id="19266311"/>
<evidence type="ECO:0000313" key="3">
    <source>
        <dbReference type="Proteomes" id="UP000030651"/>
    </source>
</evidence>
<keyword evidence="3" id="KW-1185">Reference proteome</keyword>
<dbReference type="InterPro" id="IPR036291">
    <property type="entry name" value="NAD(P)-bd_dom_sf"/>
</dbReference>
<evidence type="ECO:0000313" key="2">
    <source>
        <dbReference type="EMBL" id="ETS87470.1"/>
    </source>
</evidence>
<dbReference type="EMBL" id="KI912109">
    <property type="protein sequence ID" value="ETS87470.1"/>
    <property type="molecule type" value="Genomic_DNA"/>
</dbReference>
<gene>
    <name evidence="2" type="ORF">PFICI_01298</name>
</gene>
<evidence type="ECO:0000256" key="1">
    <source>
        <dbReference type="SAM" id="MobiDB-lite"/>
    </source>
</evidence>
<reference evidence="3" key="1">
    <citation type="journal article" date="2015" name="BMC Genomics">
        <title>Genomic and transcriptomic analysis of the endophytic fungus Pestalotiopsis fici reveals its lifestyle and high potential for synthesis of natural products.</title>
        <authorList>
            <person name="Wang X."/>
            <person name="Zhang X."/>
            <person name="Liu L."/>
            <person name="Xiang M."/>
            <person name="Wang W."/>
            <person name="Sun X."/>
            <person name="Che Y."/>
            <person name="Guo L."/>
            <person name="Liu G."/>
            <person name="Guo L."/>
            <person name="Wang C."/>
            <person name="Yin W.B."/>
            <person name="Stadler M."/>
            <person name="Zhang X."/>
            <person name="Liu X."/>
        </authorList>
    </citation>
    <scope>NUCLEOTIDE SEQUENCE [LARGE SCALE GENOMIC DNA]</scope>
    <source>
        <strain evidence="3">W106-1 / CGMCC3.15140</strain>
    </source>
</reference>
<dbReference type="Gene3D" id="3.90.25.10">
    <property type="entry name" value="UDP-galactose 4-epimerase, domain 1"/>
    <property type="match status" value="1"/>
</dbReference>
<dbReference type="KEGG" id="pfy:PFICI_01298"/>
<accession>W3XNE5</accession>
<name>W3XNE5_PESFW</name>
<protein>
    <submittedName>
        <fullName evidence="2">Uncharacterized protein</fullName>
    </submittedName>
</protein>
<dbReference type="eggNOG" id="ENOG502SM8N">
    <property type="taxonomic scope" value="Eukaryota"/>
</dbReference>
<dbReference type="OrthoDB" id="419598at2759"/>
<feature type="region of interest" description="Disordered" evidence="1">
    <location>
        <begin position="169"/>
        <end position="190"/>
    </location>
</feature>
<dbReference type="Gene3D" id="3.40.50.720">
    <property type="entry name" value="NAD(P)-binding Rossmann-like Domain"/>
    <property type="match status" value="1"/>
</dbReference>
<dbReference type="InParanoid" id="W3XNE5"/>